<dbReference type="Pfam" id="PF01058">
    <property type="entry name" value="Oxidored_q6"/>
    <property type="match status" value="1"/>
</dbReference>
<dbReference type="FunFam" id="3.40.50.12280:FF:000010">
    <property type="entry name" value="NAD(P)H-quinone oxidoreductase subunit K, chloroplastic"/>
    <property type="match status" value="1"/>
</dbReference>
<dbReference type="Gene3D" id="3.40.50.12280">
    <property type="match status" value="1"/>
</dbReference>
<evidence type="ECO:0000256" key="26">
    <source>
        <dbReference type="ARBA" id="ARBA00042624"/>
    </source>
</evidence>
<keyword evidence="18" id="KW-0406">Ion transport</keyword>
<dbReference type="InterPro" id="IPR001268">
    <property type="entry name" value="NADH_UbQ_OxRdtase_30kDa_su"/>
</dbReference>
<keyword evidence="10" id="KW-0874">Quinone</keyword>
<keyword evidence="14" id="KW-0521">NADP</keyword>
<dbReference type="InterPro" id="IPR006138">
    <property type="entry name" value="NADH_UQ_OxRdtase_20Kd_su"/>
</dbReference>
<evidence type="ECO:0000259" key="31">
    <source>
        <dbReference type="Pfam" id="PF00006"/>
    </source>
</evidence>
<feature type="domain" description="NADH:ubiquinone oxidoreductase 30kDa subunit" evidence="32">
    <location>
        <begin position="323"/>
        <end position="441"/>
    </location>
</feature>
<dbReference type="EC" id="7.1.2.2" evidence="6"/>
<feature type="domain" description="ATP synthase A/B type C-terminal" evidence="34">
    <location>
        <begin position="69"/>
        <end position="148"/>
    </location>
</feature>
<comment type="caution">
    <text evidence="35">The sequence shown here is derived from an EMBL/GenBank/DDBJ whole genome shotgun (WGS) entry which is preliminary data.</text>
</comment>
<dbReference type="NCBIfam" id="TIGR01957">
    <property type="entry name" value="nuoB_fam"/>
    <property type="match status" value="1"/>
</dbReference>
<dbReference type="PROSITE" id="PS00152">
    <property type="entry name" value="ATPASE_ALPHA_BETA"/>
    <property type="match status" value="1"/>
</dbReference>
<dbReference type="InterPro" id="IPR037232">
    <property type="entry name" value="NADH_quin_OxRdtase_su_C/D-like"/>
</dbReference>
<dbReference type="SUPFAM" id="SSF56770">
    <property type="entry name" value="HydA/Nqo6-like"/>
    <property type="match status" value="1"/>
</dbReference>
<evidence type="ECO:0000256" key="2">
    <source>
        <dbReference type="ARBA" id="ARBA00003257"/>
    </source>
</evidence>
<dbReference type="Gene3D" id="3.30.460.80">
    <property type="entry name" value="NADH:ubiquinone oxidoreductase, 30kDa subunit"/>
    <property type="match status" value="1"/>
</dbReference>
<dbReference type="PROSITE" id="PS01150">
    <property type="entry name" value="COMPLEX1_20K"/>
    <property type="match status" value="1"/>
</dbReference>
<evidence type="ECO:0000256" key="20">
    <source>
        <dbReference type="ARBA" id="ARBA00023136"/>
    </source>
</evidence>
<evidence type="ECO:0000256" key="24">
    <source>
        <dbReference type="ARBA" id="ARBA00031773"/>
    </source>
</evidence>
<reference evidence="35 36" key="1">
    <citation type="submission" date="2024-01" db="EMBL/GenBank/DDBJ databases">
        <title>The genomes of 5 underutilized Papilionoideae crops provide insights into root nodulation and disease resistanc.</title>
        <authorList>
            <person name="Yuan L."/>
        </authorList>
    </citation>
    <scope>NUCLEOTIDE SEQUENCE [LARGE SCALE GENOMIC DNA]</scope>
    <source>
        <strain evidence="35">ZHUSHIDOU_FW_LH</strain>
        <tissue evidence="35">Leaf</tissue>
    </source>
</reference>
<dbReference type="GO" id="GO:0008137">
    <property type="term" value="F:NADH dehydrogenase (ubiquinone) activity"/>
    <property type="evidence" value="ECO:0007669"/>
    <property type="project" value="UniProtKB-EC"/>
</dbReference>
<accession>A0AAN9DRA5</accession>
<keyword evidence="15" id="KW-0618">Plastoquinone</keyword>
<evidence type="ECO:0000256" key="1">
    <source>
        <dbReference type="ARBA" id="ARBA00003086"/>
    </source>
</evidence>
<dbReference type="GO" id="GO:0045259">
    <property type="term" value="C:proton-transporting ATP synthase complex"/>
    <property type="evidence" value="ECO:0007669"/>
    <property type="project" value="UniProtKB-KW"/>
</dbReference>
<dbReference type="Proteomes" id="UP001372338">
    <property type="component" value="Unassembled WGS sequence"/>
</dbReference>
<comment type="similarity">
    <text evidence="5">Belongs to the ATPase alpha/beta chains family.</text>
</comment>
<dbReference type="InterPro" id="IPR050053">
    <property type="entry name" value="ATPase_alpha/beta_chains"/>
</dbReference>
<dbReference type="GO" id="GO:0046933">
    <property type="term" value="F:proton-transporting ATP synthase activity, rotational mechanism"/>
    <property type="evidence" value="ECO:0007669"/>
    <property type="project" value="TreeGrafter"/>
</dbReference>
<keyword evidence="12" id="KW-0375">Hydrogen ion transport</keyword>
<keyword evidence="11" id="KW-0547">Nucleotide-binding</keyword>
<evidence type="ECO:0000256" key="12">
    <source>
        <dbReference type="ARBA" id="ARBA00022781"/>
    </source>
</evidence>
<comment type="function">
    <text evidence="25">Produces ATP from ADP in the presence of a proton gradient across the membrane. The catalytic sites are hosted primarily by the beta subunits.</text>
</comment>
<comment type="catalytic activity">
    <reaction evidence="28">
        <text>ATP + H2O + 4 H(+)(in) = ADP + phosphate + 5 H(+)(out)</text>
        <dbReference type="Rhea" id="RHEA:57720"/>
        <dbReference type="ChEBI" id="CHEBI:15377"/>
        <dbReference type="ChEBI" id="CHEBI:15378"/>
        <dbReference type="ChEBI" id="CHEBI:30616"/>
        <dbReference type="ChEBI" id="CHEBI:43474"/>
        <dbReference type="ChEBI" id="CHEBI:456216"/>
        <dbReference type="EC" id="7.1.2.2"/>
    </reaction>
</comment>
<name>A0AAN9DRA5_CROPI</name>
<evidence type="ECO:0000313" key="35">
    <source>
        <dbReference type="EMBL" id="KAK7234228.1"/>
    </source>
</evidence>
<evidence type="ECO:0000256" key="9">
    <source>
        <dbReference type="ARBA" id="ARBA00022640"/>
    </source>
</evidence>
<dbReference type="SUPFAM" id="SSF52540">
    <property type="entry name" value="P-loop containing nucleoside triphosphate hydrolases"/>
    <property type="match status" value="1"/>
</dbReference>
<sequence length="451" mass="50832">MELINNIAKAHGGVSVFGGVGEHDLTDPAPATTFAHLDATTVLSRGLAAKGIYPAVDPLDSTSTMLQPRIVGEEHYETAQRVKQTLQRYKELQDIIAILGLDELSEEDRLTVARARKIERFLSQPFFVAEVFTGSPGKYVGLAETIRGFKLILSGELDGLPEQAFYLVGSRFDFDRYGLVPRSSPRQADLILTAGTVTMKMAPSLVRLYEQMPEPKYVIAMGACTITGGMFSTDSYSTVRGVDKLIPVDVYLPGCPPKPEAVIDAITKLRKKISQEIYEDQIGSQVENRRNQKMQGRLSAWLVKHGLVHRSLGFDYQGIETLQIKTEDWHSIAVILYLYGYNYLRSQCAYDVAPGGLLASVYHLTRIEYGIDQPEEVCIKVFVPRKNPRIPSSFWVWKSADFQERESYDMLGISYNNHPRLKRILMPESWIGWPLRKDYIAPNFYEIQDAH</sequence>
<evidence type="ECO:0000259" key="32">
    <source>
        <dbReference type="Pfam" id="PF00329"/>
    </source>
</evidence>
<dbReference type="Pfam" id="PF22919">
    <property type="entry name" value="ATP-synt_VA_C"/>
    <property type="match status" value="1"/>
</dbReference>
<dbReference type="InterPro" id="IPR000194">
    <property type="entry name" value="ATPase_F1/V1/A1_a/bsu_nucl-bd"/>
</dbReference>
<comment type="subcellular location">
    <subcellularLocation>
        <location evidence="3">Mitochondrion inner membrane</location>
        <topology evidence="3">Peripheral membrane protein</topology>
        <orientation evidence="3">Matrix side</orientation>
    </subcellularLocation>
</comment>
<evidence type="ECO:0000256" key="23">
    <source>
        <dbReference type="ARBA" id="ARBA00029493"/>
    </source>
</evidence>
<evidence type="ECO:0000256" key="22">
    <source>
        <dbReference type="ARBA" id="ARBA00023310"/>
    </source>
</evidence>
<evidence type="ECO:0000256" key="27">
    <source>
        <dbReference type="ARBA" id="ARBA00042742"/>
    </source>
</evidence>
<evidence type="ECO:0000256" key="18">
    <source>
        <dbReference type="ARBA" id="ARBA00023065"/>
    </source>
</evidence>
<dbReference type="InterPro" id="IPR027417">
    <property type="entry name" value="P-loop_NTPase"/>
</dbReference>
<dbReference type="NCBIfam" id="NF005012">
    <property type="entry name" value="PRK06411.1"/>
    <property type="match status" value="1"/>
</dbReference>
<evidence type="ECO:0000256" key="21">
    <source>
        <dbReference type="ARBA" id="ARBA00023196"/>
    </source>
</evidence>
<protein>
    <recommendedName>
        <fullName evidence="23">NADH dehydrogenase [ubiquinone] iron-sulfur protein 3</fullName>
        <ecNumber evidence="6">7.1.2.2</ecNumber>
    </recommendedName>
    <alternativeName>
        <fullName evidence="27">ATP synthase F1 sector subunit beta</fullName>
    </alternativeName>
    <alternativeName>
        <fullName evidence="26">F-ATPase subunit beta</fullName>
    </alternativeName>
    <alternativeName>
        <fullName evidence="24">NAD(P)H dehydrogenase subunit J</fullName>
    </alternativeName>
</protein>
<keyword evidence="21" id="KW-0139">CF(1)</keyword>
<dbReference type="GO" id="GO:0016651">
    <property type="term" value="F:oxidoreductase activity, acting on NAD(P)H"/>
    <property type="evidence" value="ECO:0007669"/>
    <property type="project" value="InterPro"/>
</dbReference>
<evidence type="ECO:0000256" key="10">
    <source>
        <dbReference type="ARBA" id="ARBA00022719"/>
    </source>
</evidence>
<dbReference type="PANTHER" id="PTHR15184">
    <property type="entry name" value="ATP SYNTHASE"/>
    <property type="match status" value="1"/>
</dbReference>
<keyword evidence="13" id="KW-0067">ATP-binding</keyword>
<comment type="function">
    <text evidence="2">Core subunit of the mitochondrial membrane respiratory chain NADH dehydrogenase (Complex I) that is believed to belong to the minimal assembly required for catalysis. Complex I functions in the transfer of electrons from NADH to the respiratory chain. The immediate electron acceptor for the enzyme is believed to be ubiquinone.</text>
</comment>
<dbReference type="HAMAP" id="MF_01357">
    <property type="entry name" value="NDH1_NuoC"/>
    <property type="match status" value="1"/>
</dbReference>
<evidence type="ECO:0000256" key="15">
    <source>
        <dbReference type="ARBA" id="ARBA00022957"/>
    </source>
</evidence>
<evidence type="ECO:0000256" key="25">
    <source>
        <dbReference type="ARBA" id="ARBA00037290"/>
    </source>
</evidence>
<evidence type="ECO:0000256" key="3">
    <source>
        <dbReference type="ARBA" id="ARBA00004443"/>
    </source>
</evidence>
<keyword evidence="17 30" id="KW-0520">NAD</keyword>
<keyword evidence="8" id="KW-0150">Chloroplast</keyword>
<evidence type="ECO:0000259" key="34">
    <source>
        <dbReference type="Pfam" id="PF22919"/>
    </source>
</evidence>
<proteinExistence type="inferred from homology"/>
<evidence type="ECO:0000256" key="29">
    <source>
        <dbReference type="ARBA" id="ARBA00049551"/>
    </source>
</evidence>
<dbReference type="Gene3D" id="3.40.50.12240">
    <property type="match status" value="1"/>
</dbReference>
<comment type="similarity">
    <text evidence="4 30">Belongs to the complex I 30 kDa subunit family.</text>
</comment>
<dbReference type="GO" id="GO:0048038">
    <property type="term" value="F:quinone binding"/>
    <property type="evidence" value="ECO:0007669"/>
    <property type="project" value="UniProtKB-KW"/>
</dbReference>
<dbReference type="AlphaFoldDB" id="A0AAN9DRA5"/>
<dbReference type="NCBIfam" id="NF009141">
    <property type="entry name" value="PRK12494.1"/>
    <property type="match status" value="1"/>
</dbReference>
<dbReference type="SUPFAM" id="SSF47917">
    <property type="entry name" value="C-terminal domain of alpha and beta subunits of F1 ATP synthase"/>
    <property type="match status" value="1"/>
</dbReference>
<evidence type="ECO:0000256" key="4">
    <source>
        <dbReference type="ARBA" id="ARBA00007569"/>
    </source>
</evidence>
<dbReference type="Pfam" id="PF00006">
    <property type="entry name" value="ATP-synt_ab"/>
    <property type="match status" value="1"/>
</dbReference>
<dbReference type="PANTHER" id="PTHR15184:SF71">
    <property type="entry name" value="ATP SYNTHASE SUBUNIT BETA, MITOCHONDRIAL"/>
    <property type="match status" value="1"/>
</dbReference>
<evidence type="ECO:0000256" key="5">
    <source>
        <dbReference type="ARBA" id="ARBA00008936"/>
    </source>
</evidence>
<evidence type="ECO:0000256" key="19">
    <source>
        <dbReference type="ARBA" id="ARBA00023078"/>
    </source>
</evidence>
<dbReference type="CDD" id="cd18110">
    <property type="entry name" value="ATP-synt_F1_beta_C"/>
    <property type="match status" value="1"/>
</dbReference>
<dbReference type="FunFam" id="3.30.460.80:FF:000004">
    <property type="entry name" value="NAD(P)H-quinone oxidoreductase subunit J, chloroplastic"/>
    <property type="match status" value="1"/>
</dbReference>
<keyword evidence="19" id="KW-0793">Thylakoid</keyword>
<keyword evidence="20" id="KW-0472">Membrane</keyword>
<evidence type="ECO:0000256" key="30">
    <source>
        <dbReference type="RuleBase" id="RU003456"/>
    </source>
</evidence>
<dbReference type="PROSITE" id="PS00542">
    <property type="entry name" value="COMPLEX1_30K"/>
    <property type="match status" value="1"/>
</dbReference>
<keyword evidence="36" id="KW-1185">Reference proteome</keyword>
<evidence type="ECO:0000256" key="13">
    <source>
        <dbReference type="ARBA" id="ARBA00022840"/>
    </source>
</evidence>
<dbReference type="GO" id="GO:0005743">
    <property type="term" value="C:mitochondrial inner membrane"/>
    <property type="evidence" value="ECO:0007669"/>
    <property type="project" value="UniProtKB-SubCell"/>
</dbReference>
<evidence type="ECO:0000256" key="6">
    <source>
        <dbReference type="ARBA" id="ARBA00012473"/>
    </source>
</evidence>
<dbReference type="InterPro" id="IPR055190">
    <property type="entry name" value="ATP-synt_VA_C"/>
</dbReference>
<dbReference type="GO" id="GO:0051539">
    <property type="term" value="F:4 iron, 4 sulfur cluster binding"/>
    <property type="evidence" value="ECO:0007669"/>
    <property type="project" value="InterPro"/>
</dbReference>
<dbReference type="GO" id="GO:0005524">
    <property type="term" value="F:ATP binding"/>
    <property type="evidence" value="ECO:0007669"/>
    <property type="project" value="UniProtKB-KW"/>
</dbReference>
<evidence type="ECO:0000259" key="33">
    <source>
        <dbReference type="Pfam" id="PF01058"/>
    </source>
</evidence>
<dbReference type="InterPro" id="IPR020003">
    <property type="entry name" value="ATPase_a/bsu_AS"/>
</dbReference>
<keyword evidence="16 30" id="KW-1278">Translocase</keyword>
<dbReference type="InterPro" id="IPR010218">
    <property type="entry name" value="NADH_DH_suC"/>
</dbReference>
<keyword evidence="7 30" id="KW-0813">Transport</keyword>
<dbReference type="Pfam" id="PF00329">
    <property type="entry name" value="Complex1_30kDa"/>
    <property type="match status" value="1"/>
</dbReference>
<evidence type="ECO:0000256" key="17">
    <source>
        <dbReference type="ARBA" id="ARBA00023027"/>
    </source>
</evidence>
<evidence type="ECO:0000256" key="11">
    <source>
        <dbReference type="ARBA" id="ARBA00022741"/>
    </source>
</evidence>
<dbReference type="InterPro" id="IPR020396">
    <property type="entry name" value="NADH_UbQ_OxRdtase_CS"/>
</dbReference>
<feature type="domain" description="NADH:ubiquinone oxidoreductase-like 20kDa subunit" evidence="33">
    <location>
        <begin position="176"/>
        <end position="269"/>
    </location>
</feature>
<organism evidence="35 36">
    <name type="scientific">Crotalaria pallida</name>
    <name type="common">Smooth rattlebox</name>
    <name type="synonym">Crotalaria striata</name>
    <dbReference type="NCBI Taxonomy" id="3830"/>
    <lineage>
        <taxon>Eukaryota</taxon>
        <taxon>Viridiplantae</taxon>
        <taxon>Streptophyta</taxon>
        <taxon>Embryophyta</taxon>
        <taxon>Tracheophyta</taxon>
        <taxon>Spermatophyta</taxon>
        <taxon>Magnoliopsida</taxon>
        <taxon>eudicotyledons</taxon>
        <taxon>Gunneridae</taxon>
        <taxon>Pentapetalae</taxon>
        <taxon>rosids</taxon>
        <taxon>fabids</taxon>
        <taxon>Fabales</taxon>
        <taxon>Fabaceae</taxon>
        <taxon>Papilionoideae</taxon>
        <taxon>50 kb inversion clade</taxon>
        <taxon>genistoids sensu lato</taxon>
        <taxon>core genistoids</taxon>
        <taxon>Crotalarieae</taxon>
        <taxon>Crotalaria</taxon>
    </lineage>
</organism>
<dbReference type="GO" id="GO:0009535">
    <property type="term" value="C:chloroplast thylakoid membrane"/>
    <property type="evidence" value="ECO:0007669"/>
    <property type="project" value="TreeGrafter"/>
</dbReference>
<gene>
    <name evidence="35" type="ORF">RIF29_47074</name>
</gene>
<keyword evidence="22" id="KW-0066">ATP synthesis</keyword>
<dbReference type="GO" id="GO:0042776">
    <property type="term" value="P:proton motive force-driven mitochondrial ATP synthesis"/>
    <property type="evidence" value="ECO:0007669"/>
    <property type="project" value="TreeGrafter"/>
</dbReference>
<feature type="domain" description="ATPase F1/V1/A1 complex alpha/beta subunit nucleotide-binding" evidence="31">
    <location>
        <begin position="21"/>
        <end position="63"/>
    </location>
</feature>
<evidence type="ECO:0000256" key="16">
    <source>
        <dbReference type="ARBA" id="ARBA00022967"/>
    </source>
</evidence>
<evidence type="ECO:0000256" key="28">
    <source>
        <dbReference type="ARBA" id="ARBA00048383"/>
    </source>
</evidence>
<keyword evidence="9" id="KW-0934">Plastid</keyword>
<comment type="function">
    <text evidence="1">Mitochondrial membrane ATP synthase (F(1)F(0) ATP synthase or Complex V) produces ATP from ADP in the presence of a proton gradient across the membrane which is generated by electron transport complexes of the respiratory chain. F-type ATPases consist of two structural domains, F(1) - containing the extramembraneous catalytic core, and F(0) - containing the membrane proton channel, linked together by a central stalk and a peripheral stalk. During catalysis, ATP synthesis in the catalytic domain of F(1) is coupled via a rotary mechanism of the central stalk subunits to proton translocation. Subunits alpha and beta form the catalytic core in F(1). Rotation of the central stalk against the surrounding alpha(3)beta(3) subunits leads to hydrolysis of ATP in three separate catalytic sites on the beta subunits.</text>
</comment>
<evidence type="ECO:0000256" key="7">
    <source>
        <dbReference type="ARBA" id="ARBA00022448"/>
    </source>
</evidence>
<comment type="catalytic activity">
    <reaction evidence="29">
        <text>a ubiquinone + NADH + 5 H(+)(in) = a ubiquinol + NAD(+) + 4 H(+)(out)</text>
        <dbReference type="Rhea" id="RHEA:29091"/>
        <dbReference type="Rhea" id="RHEA-COMP:9565"/>
        <dbReference type="Rhea" id="RHEA-COMP:9566"/>
        <dbReference type="ChEBI" id="CHEBI:15378"/>
        <dbReference type="ChEBI" id="CHEBI:16389"/>
        <dbReference type="ChEBI" id="CHEBI:17976"/>
        <dbReference type="ChEBI" id="CHEBI:57540"/>
        <dbReference type="ChEBI" id="CHEBI:57945"/>
        <dbReference type="EC" id="7.1.1.2"/>
    </reaction>
</comment>
<dbReference type="EMBL" id="JAYWIO010000068">
    <property type="protein sequence ID" value="KAK7234228.1"/>
    <property type="molecule type" value="Genomic_DNA"/>
</dbReference>
<evidence type="ECO:0000313" key="36">
    <source>
        <dbReference type="Proteomes" id="UP001372338"/>
    </source>
</evidence>
<evidence type="ECO:0000256" key="14">
    <source>
        <dbReference type="ARBA" id="ARBA00022857"/>
    </source>
</evidence>
<dbReference type="SUPFAM" id="SSF143243">
    <property type="entry name" value="Nqo5-like"/>
    <property type="match status" value="1"/>
</dbReference>
<dbReference type="InterPro" id="IPR006137">
    <property type="entry name" value="NADH_UbQ_OxRdtase-like_20kDa"/>
</dbReference>
<evidence type="ECO:0000256" key="8">
    <source>
        <dbReference type="ARBA" id="ARBA00022528"/>
    </source>
</evidence>